<evidence type="ECO:0000313" key="1">
    <source>
        <dbReference type="EMBL" id="TXJ31198.1"/>
    </source>
</evidence>
<dbReference type="EMBL" id="SAXZ01000014">
    <property type="protein sequence ID" value="TXJ31198.1"/>
    <property type="molecule type" value="Genomic_DNA"/>
</dbReference>
<gene>
    <name evidence="1" type="ORF">EPJ71_10715</name>
</gene>
<reference evidence="1 2" key="1">
    <citation type="journal article" date="1992" name="Lakartidningen">
        <title>[Penicillin V and not amoxicillin is the first choice preparation in acute otitis].</title>
        <authorList>
            <person name="Kamme C."/>
            <person name="Lundgren K."/>
            <person name="Prellner K."/>
        </authorList>
    </citation>
    <scope>NUCLEOTIDE SEQUENCE [LARGE SCALE GENOMIC DNA]</scope>
    <source>
        <strain evidence="1 2">PC5099IV</strain>
    </source>
</reference>
<organism evidence="1 2">
    <name type="scientific">Brachyspira aalborgi</name>
    <dbReference type="NCBI Taxonomy" id="29522"/>
    <lineage>
        <taxon>Bacteria</taxon>
        <taxon>Pseudomonadati</taxon>
        <taxon>Spirochaetota</taxon>
        <taxon>Spirochaetia</taxon>
        <taxon>Brachyspirales</taxon>
        <taxon>Brachyspiraceae</taxon>
        <taxon>Brachyspira</taxon>
    </lineage>
</organism>
<proteinExistence type="predicted"/>
<dbReference type="RefSeq" id="WP_147748713.1">
    <property type="nucleotide sequence ID" value="NZ_SAXZ01000014.1"/>
</dbReference>
<comment type="caution">
    <text evidence="1">The sequence shown here is derived from an EMBL/GenBank/DDBJ whole genome shotgun (WGS) entry which is preliminary data.</text>
</comment>
<dbReference type="Proteomes" id="UP000322659">
    <property type="component" value="Unassembled WGS sequence"/>
</dbReference>
<keyword evidence="2" id="KW-1185">Reference proteome</keyword>
<protein>
    <submittedName>
        <fullName evidence="1">Uncharacterized protein</fullName>
    </submittedName>
</protein>
<evidence type="ECO:0000313" key="2">
    <source>
        <dbReference type="Proteomes" id="UP000322659"/>
    </source>
</evidence>
<sequence length="275" mass="33172">MTQVLNKTQKTFLESQKEYSIIKDIVETKQAVKQDLDTDFNNLNYRATFEDEKYFYFLKVQNTFKQYEFQDDYNYNYIIRVNKENYQCSLYKLQCDIHDLKLEEYEAEKIYFEKIKKIEYTRTPSMTIEEYKNLKNVGGAIIIDGTNKKIEHGCKVIDENGEQIYQLSYLMENERKNGLAGWIVEDLKTGEIKHLECKTDETAEKLENEFWNEWREEKRKEKEAEREARKEKVKIFPYWNYSKKELREMGQDVLADALEDEELFENSKFGEAIDY</sequence>
<accession>A0ABY3K6Y4</accession>
<name>A0ABY3K6Y4_9SPIR</name>